<dbReference type="GO" id="GO:0005737">
    <property type="term" value="C:cytoplasm"/>
    <property type="evidence" value="ECO:0007669"/>
    <property type="project" value="UniProtKB-ARBA"/>
</dbReference>
<dbReference type="PANTHER" id="PTHR21349:SF0">
    <property type="entry name" value="LARGE RIBOSOMAL SUBUNIT PROTEIN BL21M"/>
    <property type="match status" value="1"/>
</dbReference>
<organism evidence="8 9">
    <name type="scientific">bacterium (Candidatus Blackallbacteria) CG17_big_fil_post_rev_8_21_14_2_50_48_46</name>
    <dbReference type="NCBI Taxonomy" id="2014261"/>
    <lineage>
        <taxon>Bacteria</taxon>
        <taxon>Candidatus Blackallbacteria</taxon>
    </lineage>
</organism>
<dbReference type="Proteomes" id="UP000231019">
    <property type="component" value="Unassembled WGS sequence"/>
</dbReference>
<dbReference type="InterPro" id="IPR036164">
    <property type="entry name" value="bL21-like_sf"/>
</dbReference>
<dbReference type="SUPFAM" id="SSF141091">
    <property type="entry name" value="L21p-like"/>
    <property type="match status" value="1"/>
</dbReference>
<keyword evidence="2 6" id="KW-0699">rRNA-binding</keyword>
<comment type="similarity">
    <text evidence="1 6 7">Belongs to the bacterial ribosomal protein bL21 family.</text>
</comment>
<gene>
    <name evidence="6 8" type="primary">rplU</name>
    <name evidence="8" type="ORF">COW36_04390</name>
</gene>
<reference evidence="8 9" key="1">
    <citation type="submission" date="2017-09" db="EMBL/GenBank/DDBJ databases">
        <title>Depth-based differentiation of microbial function through sediment-hosted aquifers and enrichment of novel symbionts in the deep terrestrial subsurface.</title>
        <authorList>
            <person name="Probst A.J."/>
            <person name="Ladd B."/>
            <person name="Jarett J.K."/>
            <person name="Geller-Mcgrath D.E."/>
            <person name="Sieber C.M."/>
            <person name="Emerson J.B."/>
            <person name="Anantharaman K."/>
            <person name="Thomas B.C."/>
            <person name="Malmstrom R."/>
            <person name="Stieglmeier M."/>
            <person name="Klingl A."/>
            <person name="Woyke T."/>
            <person name="Ryan C.M."/>
            <person name="Banfield J.F."/>
        </authorList>
    </citation>
    <scope>NUCLEOTIDE SEQUENCE [LARGE SCALE GENOMIC DNA]</scope>
    <source>
        <strain evidence="8">CG17_big_fil_post_rev_8_21_14_2_50_48_46</strain>
    </source>
</reference>
<dbReference type="NCBIfam" id="TIGR00061">
    <property type="entry name" value="L21"/>
    <property type="match status" value="1"/>
</dbReference>
<dbReference type="GO" id="GO:1990904">
    <property type="term" value="C:ribonucleoprotein complex"/>
    <property type="evidence" value="ECO:0007669"/>
    <property type="project" value="UniProtKB-KW"/>
</dbReference>
<dbReference type="AlphaFoldDB" id="A0A2M7G8V4"/>
<evidence type="ECO:0000256" key="6">
    <source>
        <dbReference type="HAMAP-Rule" id="MF_01363"/>
    </source>
</evidence>
<dbReference type="InterPro" id="IPR018258">
    <property type="entry name" value="Ribosomal_bL21_CS"/>
</dbReference>
<accession>A0A2M7G8V4</accession>
<evidence type="ECO:0000256" key="4">
    <source>
        <dbReference type="ARBA" id="ARBA00022980"/>
    </source>
</evidence>
<comment type="caution">
    <text evidence="8">The sequence shown here is derived from an EMBL/GenBank/DDBJ whole genome shotgun (WGS) entry which is preliminary data.</text>
</comment>
<dbReference type="HAMAP" id="MF_01363">
    <property type="entry name" value="Ribosomal_bL21"/>
    <property type="match status" value="1"/>
</dbReference>
<evidence type="ECO:0000256" key="5">
    <source>
        <dbReference type="ARBA" id="ARBA00023274"/>
    </source>
</evidence>
<evidence type="ECO:0000256" key="1">
    <source>
        <dbReference type="ARBA" id="ARBA00008563"/>
    </source>
</evidence>
<evidence type="ECO:0000313" key="8">
    <source>
        <dbReference type="EMBL" id="PIW18538.1"/>
    </source>
</evidence>
<comment type="function">
    <text evidence="6 7">This protein binds to 23S rRNA in the presence of protein L20.</text>
</comment>
<dbReference type="GO" id="GO:0019843">
    <property type="term" value="F:rRNA binding"/>
    <property type="evidence" value="ECO:0007669"/>
    <property type="project" value="UniProtKB-UniRule"/>
</dbReference>
<protein>
    <recommendedName>
        <fullName evidence="6">Large ribosomal subunit protein bL21</fullName>
    </recommendedName>
</protein>
<evidence type="ECO:0000313" key="9">
    <source>
        <dbReference type="Proteomes" id="UP000231019"/>
    </source>
</evidence>
<dbReference type="GO" id="GO:0006412">
    <property type="term" value="P:translation"/>
    <property type="evidence" value="ECO:0007669"/>
    <property type="project" value="UniProtKB-UniRule"/>
</dbReference>
<dbReference type="Pfam" id="PF00829">
    <property type="entry name" value="Ribosomal_L21p"/>
    <property type="match status" value="1"/>
</dbReference>
<dbReference type="GO" id="GO:0003735">
    <property type="term" value="F:structural constituent of ribosome"/>
    <property type="evidence" value="ECO:0007669"/>
    <property type="project" value="InterPro"/>
</dbReference>
<keyword evidence="3 6" id="KW-0694">RNA-binding</keyword>
<dbReference type="EMBL" id="PFFQ01000012">
    <property type="protein sequence ID" value="PIW18538.1"/>
    <property type="molecule type" value="Genomic_DNA"/>
</dbReference>
<comment type="subunit">
    <text evidence="6">Part of the 50S ribosomal subunit. Contacts protein L20.</text>
</comment>
<dbReference type="PROSITE" id="PS01169">
    <property type="entry name" value="RIBOSOMAL_L21"/>
    <property type="match status" value="1"/>
</dbReference>
<keyword evidence="4 6" id="KW-0689">Ribosomal protein</keyword>
<proteinExistence type="inferred from homology"/>
<dbReference type="InterPro" id="IPR001787">
    <property type="entry name" value="Ribosomal_bL21"/>
</dbReference>
<evidence type="ECO:0000256" key="7">
    <source>
        <dbReference type="RuleBase" id="RU000562"/>
    </source>
</evidence>
<evidence type="ECO:0000256" key="3">
    <source>
        <dbReference type="ARBA" id="ARBA00022884"/>
    </source>
</evidence>
<sequence>MYAIIETGGKQYKAEQGRWLEVELLHSTEGNTVNFPALMVVDGEKTVVGAPHVETATVTGKILKEEVKAKKVVSFKYRAKKGYQRKVGHRQKYTRVLIEEIRLG</sequence>
<dbReference type="PANTHER" id="PTHR21349">
    <property type="entry name" value="50S RIBOSOMAL PROTEIN L21"/>
    <property type="match status" value="1"/>
</dbReference>
<evidence type="ECO:0000256" key="2">
    <source>
        <dbReference type="ARBA" id="ARBA00022730"/>
    </source>
</evidence>
<dbReference type="InterPro" id="IPR028909">
    <property type="entry name" value="bL21-like"/>
</dbReference>
<dbReference type="GO" id="GO:0005840">
    <property type="term" value="C:ribosome"/>
    <property type="evidence" value="ECO:0007669"/>
    <property type="project" value="UniProtKB-KW"/>
</dbReference>
<name>A0A2M7G8V4_9BACT</name>
<keyword evidence="5 6" id="KW-0687">Ribonucleoprotein</keyword>